<dbReference type="InterPro" id="IPR038157">
    <property type="entry name" value="FeoA_core_dom"/>
</dbReference>
<dbReference type="EMBL" id="FNBX01000007">
    <property type="protein sequence ID" value="SDF52930.1"/>
    <property type="molecule type" value="Genomic_DNA"/>
</dbReference>
<evidence type="ECO:0000256" key="1">
    <source>
        <dbReference type="ARBA" id="ARBA00023004"/>
    </source>
</evidence>
<name>A0A1G7LVG3_9BACT</name>
<protein>
    <submittedName>
        <fullName evidence="3">Ferrous iron transport protein A</fullName>
    </submittedName>
</protein>
<accession>A0A1G7LVG3</accession>
<dbReference type="PANTHER" id="PTHR42954">
    <property type="entry name" value="FE(2+) TRANSPORT PROTEIN A"/>
    <property type="match status" value="1"/>
</dbReference>
<keyword evidence="1" id="KW-0408">Iron</keyword>
<dbReference type="STRING" id="571438.SAMN05192586_10729"/>
<evidence type="ECO:0000259" key="2">
    <source>
        <dbReference type="SMART" id="SM00899"/>
    </source>
</evidence>
<evidence type="ECO:0000313" key="3">
    <source>
        <dbReference type="EMBL" id="SDF52930.1"/>
    </source>
</evidence>
<organism evidence="3 4">
    <name type="scientific">Desulfovibrio legallii</name>
    <dbReference type="NCBI Taxonomy" id="571438"/>
    <lineage>
        <taxon>Bacteria</taxon>
        <taxon>Pseudomonadati</taxon>
        <taxon>Thermodesulfobacteriota</taxon>
        <taxon>Desulfovibrionia</taxon>
        <taxon>Desulfovibrionales</taxon>
        <taxon>Desulfovibrionaceae</taxon>
        <taxon>Desulfovibrio</taxon>
    </lineage>
</organism>
<dbReference type="Pfam" id="PF04023">
    <property type="entry name" value="FeoA"/>
    <property type="match status" value="1"/>
</dbReference>
<dbReference type="GO" id="GO:0046914">
    <property type="term" value="F:transition metal ion binding"/>
    <property type="evidence" value="ECO:0007669"/>
    <property type="project" value="InterPro"/>
</dbReference>
<feature type="domain" description="Ferrous iron transporter FeoA-like" evidence="2">
    <location>
        <begin position="5"/>
        <end position="77"/>
    </location>
</feature>
<dbReference type="Gene3D" id="2.30.30.90">
    <property type="match status" value="1"/>
</dbReference>
<dbReference type="OrthoDB" id="9811076at2"/>
<proteinExistence type="predicted"/>
<dbReference type="SUPFAM" id="SSF50037">
    <property type="entry name" value="C-terminal domain of transcriptional repressors"/>
    <property type="match status" value="1"/>
</dbReference>
<evidence type="ECO:0000313" key="4">
    <source>
        <dbReference type="Proteomes" id="UP000199355"/>
    </source>
</evidence>
<dbReference type="AlphaFoldDB" id="A0A1G7LVG3"/>
<dbReference type="InterPro" id="IPR052713">
    <property type="entry name" value="FeoA"/>
</dbReference>
<reference evidence="4" key="1">
    <citation type="submission" date="2016-10" db="EMBL/GenBank/DDBJ databases">
        <authorList>
            <person name="Varghese N."/>
            <person name="Submissions S."/>
        </authorList>
    </citation>
    <scope>NUCLEOTIDE SEQUENCE [LARGE SCALE GENOMIC DNA]</scope>
    <source>
        <strain evidence="4">KHC7</strain>
    </source>
</reference>
<dbReference type="SMART" id="SM00899">
    <property type="entry name" value="FeoA"/>
    <property type="match status" value="1"/>
</dbReference>
<dbReference type="Proteomes" id="UP000199355">
    <property type="component" value="Unassembled WGS sequence"/>
</dbReference>
<dbReference type="InterPro" id="IPR007167">
    <property type="entry name" value="Fe-transptr_FeoA-like"/>
</dbReference>
<dbReference type="PANTHER" id="PTHR42954:SF2">
    <property type="entry name" value="FE(2+) TRANSPORT PROTEIN A"/>
    <property type="match status" value="1"/>
</dbReference>
<dbReference type="InterPro" id="IPR008988">
    <property type="entry name" value="Transcriptional_repressor_C"/>
</dbReference>
<keyword evidence="4" id="KW-1185">Reference proteome</keyword>
<sequence length="82" mass="8763">MSQIVNLRQMQVGQQGKIAAVEALGEMNRRIRDMGLIPGTTVSVVGRAPLKDPVALRLSGVTISLRNSEADYIKVDLSGSAN</sequence>
<dbReference type="RefSeq" id="WP_092153400.1">
    <property type="nucleotide sequence ID" value="NZ_FNBX01000007.1"/>
</dbReference>
<gene>
    <name evidence="3" type="ORF">SAMN05192586_10729</name>
</gene>